<feature type="active site" evidence="9">
    <location>
        <position position="69"/>
    </location>
</feature>
<comment type="subcellular location">
    <subcellularLocation>
        <location evidence="1 9">Cytoplasm</location>
    </subcellularLocation>
</comment>
<dbReference type="NCBIfam" id="NF001453">
    <property type="entry name" value="PRK00312.1"/>
    <property type="match status" value="1"/>
</dbReference>
<protein>
    <recommendedName>
        <fullName evidence="9">Protein-L-isoaspartate O-methyltransferase</fullName>
        <ecNumber evidence="9">2.1.1.77</ecNumber>
    </recommendedName>
    <alternativeName>
        <fullName evidence="9">L-isoaspartyl protein carboxyl methyltransferase</fullName>
    </alternativeName>
    <alternativeName>
        <fullName evidence="9">Protein L-isoaspartyl methyltransferase</fullName>
    </alternativeName>
    <alternativeName>
        <fullName evidence="9">Protein-beta-aspartate methyltransferase</fullName>
        <shortName evidence="9">PIMT</shortName>
    </alternativeName>
</protein>
<keyword evidence="5 9" id="KW-0808">Transferase</keyword>
<dbReference type="CDD" id="cd02440">
    <property type="entry name" value="AdoMet_MTases"/>
    <property type="match status" value="1"/>
</dbReference>
<organism evidence="10">
    <name type="scientific">Thermogladius calderae</name>
    <dbReference type="NCBI Taxonomy" id="1200300"/>
    <lineage>
        <taxon>Archaea</taxon>
        <taxon>Thermoproteota</taxon>
        <taxon>Thermoprotei</taxon>
        <taxon>Desulfurococcales</taxon>
        <taxon>Desulfurococcaceae</taxon>
        <taxon>Thermogladius</taxon>
    </lineage>
</organism>
<dbReference type="PANTHER" id="PTHR11579">
    <property type="entry name" value="PROTEIN-L-ISOASPARTATE O-METHYLTRANSFERASE"/>
    <property type="match status" value="1"/>
</dbReference>
<dbReference type="NCBIfam" id="TIGR00080">
    <property type="entry name" value="pimt"/>
    <property type="match status" value="1"/>
</dbReference>
<dbReference type="GO" id="GO:0004719">
    <property type="term" value="F:protein-L-isoaspartate (D-aspartate) O-methyltransferase activity"/>
    <property type="evidence" value="ECO:0007669"/>
    <property type="project" value="UniProtKB-UniRule"/>
</dbReference>
<dbReference type="Pfam" id="PF01135">
    <property type="entry name" value="PCMT"/>
    <property type="match status" value="1"/>
</dbReference>
<dbReference type="FunFam" id="3.40.50.150:FF:000010">
    <property type="entry name" value="Protein-L-isoaspartate O-methyltransferase"/>
    <property type="match status" value="1"/>
</dbReference>
<dbReference type="InterPro" id="IPR029063">
    <property type="entry name" value="SAM-dependent_MTases_sf"/>
</dbReference>
<evidence type="ECO:0000256" key="3">
    <source>
        <dbReference type="ARBA" id="ARBA00022490"/>
    </source>
</evidence>
<evidence type="ECO:0000256" key="6">
    <source>
        <dbReference type="ARBA" id="ARBA00022691"/>
    </source>
</evidence>
<evidence type="ECO:0000256" key="7">
    <source>
        <dbReference type="ARBA" id="ARBA00025330"/>
    </source>
</evidence>
<keyword evidence="3 9" id="KW-0963">Cytoplasm</keyword>
<dbReference type="AlphaFoldDB" id="A0A7J3XZP3"/>
<name>A0A7J3XZP3_9CREN</name>
<reference evidence="10" key="1">
    <citation type="journal article" date="2020" name="mSystems">
        <title>Genome- and Community-Level Interaction Insights into Carbon Utilization and Element Cycling Functions of Hydrothermarchaeota in Hydrothermal Sediment.</title>
        <authorList>
            <person name="Zhou Z."/>
            <person name="Liu Y."/>
            <person name="Xu W."/>
            <person name="Pan J."/>
            <person name="Luo Z.H."/>
            <person name="Li M."/>
        </authorList>
    </citation>
    <scope>NUCLEOTIDE SEQUENCE [LARGE SCALE GENOMIC DNA]</scope>
    <source>
        <strain evidence="10">SpSt-110</strain>
    </source>
</reference>
<dbReference type="Gene3D" id="3.40.50.150">
    <property type="entry name" value="Vaccinia Virus protein VP39"/>
    <property type="match status" value="1"/>
</dbReference>
<dbReference type="HAMAP" id="MF_00090">
    <property type="entry name" value="PIMT"/>
    <property type="match status" value="1"/>
</dbReference>
<dbReference type="GO" id="GO:0030091">
    <property type="term" value="P:protein repair"/>
    <property type="evidence" value="ECO:0007669"/>
    <property type="project" value="UniProtKB-UniRule"/>
</dbReference>
<comment type="function">
    <text evidence="7 9">Catalyzes the methyl esterification of L-isoaspartyl residues in peptides and proteins that result from spontaneous decomposition of normal L-aspartyl and L-asparaginyl residues. It plays a role in the repair and/or degradation of damaged proteins.</text>
</comment>
<dbReference type="InterPro" id="IPR000682">
    <property type="entry name" value="PCMT"/>
</dbReference>
<keyword evidence="4 9" id="KW-0489">Methyltransferase</keyword>
<dbReference type="PANTHER" id="PTHR11579:SF0">
    <property type="entry name" value="PROTEIN-L-ISOASPARTATE(D-ASPARTATE) O-METHYLTRANSFERASE"/>
    <property type="match status" value="1"/>
</dbReference>
<comment type="similarity">
    <text evidence="2 9">Belongs to the methyltransferase superfamily. L-isoaspartyl/D-aspartyl protein methyltransferase family.</text>
</comment>
<comment type="caution">
    <text evidence="10">The sequence shown here is derived from an EMBL/GenBank/DDBJ whole genome shotgun (WGS) entry which is preliminary data.</text>
</comment>
<evidence type="ECO:0000256" key="8">
    <source>
        <dbReference type="ARBA" id="ARBA00029295"/>
    </source>
</evidence>
<evidence type="ECO:0000256" key="9">
    <source>
        <dbReference type="HAMAP-Rule" id="MF_00090"/>
    </source>
</evidence>
<gene>
    <name evidence="9" type="primary">pcm</name>
    <name evidence="10" type="ORF">ENM60_04070</name>
</gene>
<dbReference type="PROSITE" id="PS01279">
    <property type="entry name" value="PCMT"/>
    <property type="match status" value="1"/>
</dbReference>
<evidence type="ECO:0000256" key="2">
    <source>
        <dbReference type="ARBA" id="ARBA00005369"/>
    </source>
</evidence>
<evidence type="ECO:0000256" key="4">
    <source>
        <dbReference type="ARBA" id="ARBA00022603"/>
    </source>
</evidence>
<dbReference type="EC" id="2.1.1.77" evidence="9"/>
<keyword evidence="6 9" id="KW-0949">S-adenosyl-L-methionine</keyword>
<evidence type="ECO:0000256" key="1">
    <source>
        <dbReference type="ARBA" id="ARBA00004496"/>
    </source>
</evidence>
<dbReference type="SUPFAM" id="SSF53335">
    <property type="entry name" value="S-adenosyl-L-methionine-dependent methyltransferases"/>
    <property type="match status" value="1"/>
</dbReference>
<proteinExistence type="inferred from homology"/>
<dbReference type="GO" id="GO:0032259">
    <property type="term" value="P:methylation"/>
    <property type="evidence" value="ECO:0007669"/>
    <property type="project" value="UniProtKB-KW"/>
</dbReference>
<accession>A0A7J3XZP3</accession>
<sequence>MGWLLSEEDFFRVSRERVVEMLEREGYLRSSLVKKALLTVPREFFVPENLKRYAYLDTPLPIGYGQTISAIHMVVIMTEALEPLPGLKVLEVGTGSGYQAAVLAEIVARMDPAKEGHVYTIERIPQLAEFAKRNLERAGYRDYVTVIVGDGSKGYPDKAPFDRIIVTAGAPSVPKPLIEQLDINGRLVIPVGDRFVQRLLIAEKKPGGELTMKWGTECVFVPLIGEYGWRDE</sequence>
<dbReference type="EMBL" id="DRYK01000055">
    <property type="protein sequence ID" value="HHP67949.1"/>
    <property type="molecule type" value="Genomic_DNA"/>
</dbReference>
<dbReference type="GO" id="GO:0005737">
    <property type="term" value="C:cytoplasm"/>
    <property type="evidence" value="ECO:0007669"/>
    <property type="project" value="UniProtKB-SubCell"/>
</dbReference>
<comment type="catalytic activity">
    <reaction evidence="8 9">
        <text>[protein]-L-isoaspartate + S-adenosyl-L-methionine = [protein]-L-isoaspartate alpha-methyl ester + S-adenosyl-L-homocysteine</text>
        <dbReference type="Rhea" id="RHEA:12705"/>
        <dbReference type="Rhea" id="RHEA-COMP:12143"/>
        <dbReference type="Rhea" id="RHEA-COMP:12144"/>
        <dbReference type="ChEBI" id="CHEBI:57856"/>
        <dbReference type="ChEBI" id="CHEBI:59789"/>
        <dbReference type="ChEBI" id="CHEBI:90596"/>
        <dbReference type="ChEBI" id="CHEBI:90598"/>
        <dbReference type="EC" id="2.1.1.77"/>
    </reaction>
</comment>
<evidence type="ECO:0000313" key="10">
    <source>
        <dbReference type="EMBL" id="HHP67949.1"/>
    </source>
</evidence>
<evidence type="ECO:0000256" key="5">
    <source>
        <dbReference type="ARBA" id="ARBA00022679"/>
    </source>
</evidence>